<sequence>MLLDPDVINLLRYLREMNVLNDEEKETVEGWITSEDKARCLIDTVMKKGARESSVMVDYLTEKPPELWPTLGLTPTSDSP</sequence>
<dbReference type="AlphaFoldDB" id="A0A8C5CGF3"/>
<protein>
    <recommendedName>
        <fullName evidence="1">CARD domain-containing protein</fullName>
    </recommendedName>
</protein>
<organism evidence="2 3">
    <name type="scientific">Gadus morhua</name>
    <name type="common">Atlantic cod</name>
    <dbReference type="NCBI Taxonomy" id="8049"/>
    <lineage>
        <taxon>Eukaryota</taxon>
        <taxon>Metazoa</taxon>
        <taxon>Chordata</taxon>
        <taxon>Craniata</taxon>
        <taxon>Vertebrata</taxon>
        <taxon>Euteleostomi</taxon>
        <taxon>Actinopterygii</taxon>
        <taxon>Neopterygii</taxon>
        <taxon>Teleostei</taxon>
        <taxon>Neoteleostei</taxon>
        <taxon>Acanthomorphata</taxon>
        <taxon>Zeiogadaria</taxon>
        <taxon>Gadariae</taxon>
        <taxon>Gadiformes</taxon>
        <taxon>Gadoidei</taxon>
        <taxon>Gadidae</taxon>
        <taxon>Gadus</taxon>
    </lineage>
</organism>
<dbReference type="GO" id="GO:0042981">
    <property type="term" value="P:regulation of apoptotic process"/>
    <property type="evidence" value="ECO:0007669"/>
    <property type="project" value="InterPro"/>
</dbReference>
<evidence type="ECO:0000259" key="1">
    <source>
        <dbReference type="PROSITE" id="PS50209"/>
    </source>
</evidence>
<dbReference type="GeneTree" id="ENSGT01030000239988"/>
<accession>A0A8C5CGF3</accession>
<evidence type="ECO:0000313" key="3">
    <source>
        <dbReference type="Proteomes" id="UP000694546"/>
    </source>
</evidence>
<dbReference type="SUPFAM" id="SSF47986">
    <property type="entry name" value="DEATH domain"/>
    <property type="match status" value="1"/>
</dbReference>
<reference evidence="2" key="2">
    <citation type="submission" date="2025-09" db="UniProtKB">
        <authorList>
            <consortium name="Ensembl"/>
        </authorList>
    </citation>
    <scope>IDENTIFICATION</scope>
</reference>
<evidence type="ECO:0000313" key="2">
    <source>
        <dbReference type="Ensembl" id="ENSGMOP00000059814.1"/>
    </source>
</evidence>
<dbReference type="Pfam" id="PF00619">
    <property type="entry name" value="CARD"/>
    <property type="match status" value="1"/>
</dbReference>
<dbReference type="Gene3D" id="1.10.533.10">
    <property type="entry name" value="Death Domain, Fas"/>
    <property type="match status" value="1"/>
</dbReference>
<feature type="domain" description="CARD" evidence="1">
    <location>
        <begin position="1"/>
        <end position="75"/>
    </location>
</feature>
<keyword evidence="3" id="KW-1185">Reference proteome</keyword>
<dbReference type="PROSITE" id="PS50209">
    <property type="entry name" value="CARD"/>
    <property type="match status" value="1"/>
</dbReference>
<dbReference type="InterPro" id="IPR001315">
    <property type="entry name" value="CARD"/>
</dbReference>
<dbReference type="Proteomes" id="UP000694546">
    <property type="component" value="Chromosome 16"/>
</dbReference>
<name>A0A8C5CGF3_GADMO</name>
<proteinExistence type="predicted"/>
<dbReference type="InterPro" id="IPR011029">
    <property type="entry name" value="DEATH-like_dom_sf"/>
</dbReference>
<reference evidence="2" key="1">
    <citation type="submission" date="2025-08" db="UniProtKB">
        <authorList>
            <consortium name="Ensembl"/>
        </authorList>
    </citation>
    <scope>IDENTIFICATION</scope>
</reference>
<dbReference type="Ensembl" id="ENSGMOT00000059030.1">
    <property type="protein sequence ID" value="ENSGMOP00000059814.1"/>
    <property type="gene ID" value="ENSGMOG00000022282.1"/>
</dbReference>